<dbReference type="AlphaFoldDB" id="Q7MFK7"/>
<dbReference type="GO" id="GO:0006355">
    <property type="term" value="P:regulation of DNA-templated transcription"/>
    <property type="evidence" value="ECO:0007669"/>
    <property type="project" value="InterPro"/>
</dbReference>
<dbReference type="Proteomes" id="UP000002675">
    <property type="component" value="Chromosome II"/>
</dbReference>
<gene>
    <name evidence="1" type="ordered locus">VVA0313</name>
</gene>
<dbReference type="EMBL" id="BA000038">
    <property type="protein sequence ID" value="BAC96339.1"/>
    <property type="molecule type" value="Genomic_DNA"/>
</dbReference>
<sequence length="147" mass="17199">MSNPITKLLHLKHETQRWNEKCHALGITLKLFVSCPSQSLVLTFVHTPTKEYIMDTRIQFRVDEETKRLAQQMAESQGRTLSDACRELTEQLAEQQRKTLSHDAWLTEQVNLAFEKFDSGKSVFIEHQTAKSRMEERKARIRNRGKQ</sequence>
<proteinExistence type="predicted"/>
<dbReference type="eggNOG" id="ENOG5032VJ8">
    <property type="taxonomic scope" value="Bacteria"/>
</dbReference>
<reference evidence="1 2" key="1">
    <citation type="journal article" date="2003" name="Genome Res.">
        <title>Comparative genome analysis of Vibrio vulnificus, a marine pathogen.</title>
        <authorList>
            <person name="Chen C.Y."/>
            <person name="Wu K.M."/>
            <person name="Chang Y.C."/>
            <person name="Chang C.H."/>
            <person name="Tsai H.C."/>
            <person name="Liao T.L."/>
            <person name="Liu Y.M."/>
            <person name="Chen H.J."/>
            <person name="Shen A.B."/>
            <person name="Li J.C."/>
            <person name="Su T.L."/>
            <person name="Shao C.P."/>
            <person name="Lee C.T."/>
            <person name="Hor L.I."/>
            <person name="Tsai S.F."/>
        </authorList>
    </citation>
    <scope>NUCLEOTIDE SEQUENCE [LARGE SCALE GENOMIC DNA]</scope>
    <source>
        <strain evidence="1 2">YJ016</strain>
    </source>
</reference>
<dbReference type="STRING" id="672.VV93_v1c32960"/>
<name>Q7MFK7_VIBVY</name>
<dbReference type="Gene3D" id="1.10.1220.10">
    <property type="entry name" value="Met repressor-like"/>
    <property type="match status" value="1"/>
</dbReference>
<evidence type="ECO:0000313" key="2">
    <source>
        <dbReference type="Proteomes" id="UP000002675"/>
    </source>
</evidence>
<dbReference type="InterPro" id="IPR013321">
    <property type="entry name" value="Arc_rbn_hlx_hlx"/>
</dbReference>
<evidence type="ECO:0000313" key="1">
    <source>
        <dbReference type="EMBL" id="BAC96339.1"/>
    </source>
</evidence>
<dbReference type="KEGG" id="vvy:VVA0313"/>
<protein>
    <submittedName>
        <fullName evidence="1">RelB protein</fullName>
    </submittedName>
</protein>
<dbReference type="HOGENOM" id="CLU_148097_1_0_6"/>
<organism evidence="1 2">
    <name type="scientific">Vibrio vulnificus (strain YJ016)</name>
    <dbReference type="NCBI Taxonomy" id="196600"/>
    <lineage>
        <taxon>Bacteria</taxon>
        <taxon>Pseudomonadati</taxon>
        <taxon>Pseudomonadota</taxon>
        <taxon>Gammaproteobacteria</taxon>
        <taxon>Vibrionales</taxon>
        <taxon>Vibrionaceae</taxon>
        <taxon>Vibrio</taxon>
    </lineage>
</organism>
<accession>Q7MFK7</accession>